<evidence type="ECO:0008006" key="3">
    <source>
        <dbReference type="Google" id="ProtNLM"/>
    </source>
</evidence>
<accession>A0A8X6IFH5</accession>
<organism evidence="1 2">
    <name type="scientific">Trichonephila inaurata madagascariensis</name>
    <dbReference type="NCBI Taxonomy" id="2747483"/>
    <lineage>
        <taxon>Eukaryota</taxon>
        <taxon>Metazoa</taxon>
        <taxon>Ecdysozoa</taxon>
        <taxon>Arthropoda</taxon>
        <taxon>Chelicerata</taxon>
        <taxon>Arachnida</taxon>
        <taxon>Araneae</taxon>
        <taxon>Araneomorphae</taxon>
        <taxon>Entelegynae</taxon>
        <taxon>Araneoidea</taxon>
        <taxon>Nephilidae</taxon>
        <taxon>Trichonephila</taxon>
        <taxon>Trichonephila inaurata</taxon>
    </lineage>
</organism>
<dbReference type="Pfam" id="PF04938">
    <property type="entry name" value="SIP1"/>
    <property type="match status" value="1"/>
</dbReference>
<dbReference type="Proteomes" id="UP000886998">
    <property type="component" value="Unassembled WGS sequence"/>
</dbReference>
<keyword evidence="2" id="KW-1185">Reference proteome</keyword>
<gene>
    <name evidence="1" type="primary">AVEN_183738_1</name>
    <name evidence="1" type="ORF">TNIN_277871</name>
</gene>
<comment type="caution">
    <text evidence="1">The sequence shown here is derived from an EMBL/GenBank/DDBJ whole genome shotgun (WGS) entry which is preliminary data.</text>
</comment>
<reference evidence="1" key="1">
    <citation type="submission" date="2020-08" db="EMBL/GenBank/DDBJ databases">
        <title>Multicomponent nature underlies the extraordinary mechanical properties of spider dragline silk.</title>
        <authorList>
            <person name="Kono N."/>
            <person name="Nakamura H."/>
            <person name="Mori M."/>
            <person name="Yoshida Y."/>
            <person name="Ohtoshi R."/>
            <person name="Malay A.D."/>
            <person name="Moran D.A.P."/>
            <person name="Tomita M."/>
            <person name="Numata K."/>
            <person name="Arakawa K."/>
        </authorList>
    </citation>
    <scope>NUCLEOTIDE SEQUENCE</scope>
</reference>
<dbReference type="EMBL" id="BMAV01025365">
    <property type="protein sequence ID" value="GFS40978.1"/>
    <property type="molecule type" value="Genomic_DNA"/>
</dbReference>
<proteinExistence type="predicted"/>
<dbReference type="GO" id="GO:0000387">
    <property type="term" value="P:spliceosomal snRNP assembly"/>
    <property type="evidence" value="ECO:0007669"/>
    <property type="project" value="InterPro"/>
</dbReference>
<dbReference type="OrthoDB" id="6423531at2759"/>
<name>A0A8X6IFH5_9ARAC</name>
<dbReference type="Gene3D" id="1.20.58.1070">
    <property type="match status" value="1"/>
</dbReference>
<sequence length="229" mass="27025">MDFAVGPDYSNSGGEDVIFESTKLPVKPPTRKITLDTIPQDESKFIHKSKLEELHSLEPHCITPKEKNRLWNRTSAELFKKLAIKFQADRLKLIKDFPLKTNLPGKDQKKWCKFCLGSKLYNEIYDEPCNEEVEAHLPLLSIVSHLEQDMVKFVLRYLYYWFLAINMNDSIARWVCSILTCLERPVTVRYRKFIKEFKVAIWKRLRACDKRERKRLHFILAILKGDFST</sequence>
<evidence type="ECO:0000313" key="1">
    <source>
        <dbReference type="EMBL" id="GFS40978.1"/>
    </source>
</evidence>
<dbReference type="InterPro" id="IPR035426">
    <property type="entry name" value="Gemin2/Brr1"/>
</dbReference>
<evidence type="ECO:0000313" key="2">
    <source>
        <dbReference type="Proteomes" id="UP000886998"/>
    </source>
</evidence>
<dbReference type="AlphaFoldDB" id="A0A8X6IFH5"/>
<protein>
    <recommendedName>
        <fullName evidence="3">Gem-associated protein 2</fullName>
    </recommendedName>
</protein>